<feature type="coiled-coil region" evidence="4">
    <location>
        <begin position="621"/>
        <end position="663"/>
    </location>
</feature>
<gene>
    <name evidence="8" type="primary">Gimap8_0</name>
    <name evidence="8" type="ORF">GTO92_0009250</name>
</gene>
<comment type="caution">
    <text evidence="8">The sequence shown here is derived from an EMBL/GenBank/DDBJ whole genome shotgun (WGS) entry which is preliminary data.</text>
</comment>
<evidence type="ECO:0000256" key="6">
    <source>
        <dbReference type="SAM" id="Phobius"/>
    </source>
</evidence>
<dbReference type="PROSITE" id="PS51720">
    <property type="entry name" value="G_AIG1"/>
    <property type="match status" value="2"/>
</dbReference>
<evidence type="ECO:0000313" key="8">
    <source>
        <dbReference type="EMBL" id="MBN3293311.1"/>
    </source>
</evidence>
<dbReference type="Proteomes" id="UP001166052">
    <property type="component" value="Unassembled WGS sequence"/>
</dbReference>
<protein>
    <submittedName>
        <fullName evidence="8">GIMA8 GTPase</fullName>
    </submittedName>
</protein>
<feature type="domain" description="AIG1-type G" evidence="7">
    <location>
        <begin position="295"/>
        <end position="495"/>
    </location>
</feature>
<dbReference type="PANTHER" id="PTHR10903:SF186">
    <property type="entry name" value="GTPASE IMAP FAMILY MEMBER 4-LIKE-RELATED"/>
    <property type="match status" value="1"/>
</dbReference>
<dbReference type="Gene3D" id="3.40.50.300">
    <property type="entry name" value="P-loop containing nucleotide triphosphate hydrolases"/>
    <property type="match status" value="2"/>
</dbReference>
<keyword evidence="6" id="KW-0472">Membrane</keyword>
<proteinExistence type="inferred from homology"/>
<evidence type="ECO:0000256" key="1">
    <source>
        <dbReference type="ARBA" id="ARBA00008535"/>
    </source>
</evidence>
<feature type="non-terminal residue" evidence="8">
    <location>
        <position position="688"/>
    </location>
</feature>
<feature type="coiled-coil region" evidence="4">
    <location>
        <begin position="491"/>
        <end position="544"/>
    </location>
</feature>
<organism evidence="8 9">
    <name type="scientific">Polypterus senegalus</name>
    <name type="common">Senegal bichir</name>
    <dbReference type="NCBI Taxonomy" id="55291"/>
    <lineage>
        <taxon>Eukaryota</taxon>
        <taxon>Metazoa</taxon>
        <taxon>Chordata</taxon>
        <taxon>Craniata</taxon>
        <taxon>Vertebrata</taxon>
        <taxon>Euteleostomi</taxon>
        <taxon>Actinopterygii</taxon>
        <taxon>Polypteriformes</taxon>
        <taxon>Polypteridae</taxon>
        <taxon>Polypterus</taxon>
    </lineage>
</organism>
<feature type="non-terminal residue" evidence="8">
    <location>
        <position position="1"/>
    </location>
</feature>
<dbReference type="EMBL" id="JAAWVN010020980">
    <property type="protein sequence ID" value="MBN3293311.1"/>
    <property type="molecule type" value="Genomic_DNA"/>
</dbReference>
<keyword evidence="6" id="KW-1133">Transmembrane helix</keyword>
<keyword evidence="6" id="KW-0812">Transmembrane</keyword>
<dbReference type="PANTHER" id="PTHR10903">
    <property type="entry name" value="GTPASE, IMAP FAMILY MEMBER-RELATED"/>
    <property type="match status" value="1"/>
</dbReference>
<accession>A0ABS2Z2N9</accession>
<dbReference type="CDD" id="cd01852">
    <property type="entry name" value="AIG1"/>
    <property type="match status" value="1"/>
</dbReference>
<keyword evidence="9" id="KW-1185">Reference proteome</keyword>
<dbReference type="InterPro" id="IPR045058">
    <property type="entry name" value="GIMA/IAN/Toc"/>
</dbReference>
<evidence type="ECO:0000256" key="3">
    <source>
        <dbReference type="ARBA" id="ARBA00023134"/>
    </source>
</evidence>
<reference evidence="8" key="1">
    <citation type="journal article" date="2021" name="Cell">
        <title>Tracing the genetic footprints of vertebrate landing in non-teleost ray-finned fishes.</title>
        <authorList>
            <person name="Bi X."/>
            <person name="Wang K."/>
            <person name="Yang L."/>
            <person name="Pan H."/>
            <person name="Jiang H."/>
            <person name="Wei Q."/>
            <person name="Fang M."/>
            <person name="Yu H."/>
            <person name="Zhu C."/>
            <person name="Cai Y."/>
            <person name="He Y."/>
            <person name="Gan X."/>
            <person name="Zeng H."/>
            <person name="Yu D."/>
            <person name="Zhu Y."/>
            <person name="Jiang H."/>
            <person name="Qiu Q."/>
            <person name="Yang H."/>
            <person name="Zhang Y.E."/>
            <person name="Wang W."/>
            <person name="Zhu M."/>
            <person name="He S."/>
            <person name="Zhang G."/>
        </authorList>
    </citation>
    <scope>NUCLEOTIDE SEQUENCE</scope>
    <source>
        <strain evidence="8">Bchr_001</strain>
    </source>
</reference>
<feature type="transmembrane region" description="Helical" evidence="6">
    <location>
        <begin position="36"/>
        <end position="59"/>
    </location>
</feature>
<keyword evidence="4" id="KW-0175">Coiled coil</keyword>
<evidence type="ECO:0000256" key="5">
    <source>
        <dbReference type="SAM" id="MobiDB-lite"/>
    </source>
</evidence>
<keyword evidence="2" id="KW-0547">Nucleotide-binding</keyword>
<dbReference type="InterPro" id="IPR027417">
    <property type="entry name" value="P-loop_NTPase"/>
</dbReference>
<dbReference type="SUPFAM" id="SSF52540">
    <property type="entry name" value="P-loop containing nucleoside triphosphate hydrolases"/>
    <property type="match status" value="2"/>
</dbReference>
<evidence type="ECO:0000313" key="9">
    <source>
        <dbReference type="Proteomes" id="UP001166052"/>
    </source>
</evidence>
<evidence type="ECO:0000256" key="2">
    <source>
        <dbReference type="ARBA" id="ARBA00022741"/>
    </source>
</evidence>
<dbReference type="InterPro" id="IPR006703">
    <property type="entry name" value="G_AIG1"/>
</dbReference>
<name>A0ABS2Z2N9_POLSE</name>
<dbReference type="Pfam" id="PF04548">
    <property type="entry name" value="AIG1"/>
    <property type="match status" value="2"/>
</dbReference>
<sequence length="688" mass="75894">MKELEERKKDMNKKIEDGKNETREKAQESRSCLKKILNLLVAVPTGLLLGALVGLVTAVKLVASVIKAAGSVVVAAGLETTDVLIAGGVAAATVATVGGVIGAATGVSAALEADGPVEAAKATISDIIEIARDKVKEVENMASETQAPLIQEPPELRLVLLGKTGAGISASGNTILGRPEFKSTISSNSITERCQKAGATIDDRDVVVIDTPGFFNTRLTEDEVEGEIVQCSLLSSPGPHAFLVVIPVRIFTKEDEATVRKIQELLAESAAQYALVLFTHKDHLGDAEVPSMVQPSELRLVLLGKTGVGKSASGNTILGRKEFHSTLSSRSITKECVKGTATVDGRNVTVADTPGFFDTELTEEEVRREIVRCMALCSPGPHVFLVVIPVRRFTQEEKAAVQKIQELLADSSHQFALVLFTHQDHLGKNKSIEQFITENEHLKELVQKCGNRTHIFNNKNTADSTQVTELLKKIDKMVTANGGQCYTNDLYRKVEEEIQRTQEELLMKGNEQLCKEKEDIKREEENLRQRKRVLKEEKENYTSKGGKSSGAEWQTLLLRTAVLDQETKALLGKTDCHDQEQLKALTSHVKVIYYSSVITQAQMDVKRKEIESSIWKKQRQVALTIAAIEELRLQLENTKKDLKQKTQERMRDLEKLKMKVERIKFLSLKKTRFSYSSVPSLPAFSVLS</sequence>
<evidence type="ECO:0000256" key="4">
    <source>
        <dbReference type="SAM" id="Coils"/>
    </source>
</evidence>
<keyword evidence="3" id="KW-0342">GTP-binding</keyword>
<feature type="domain" description="AIG1-type G" evidence="7">
    <location>
        <begin position="153"/>
        <end position="293"/>
    </location>
</feature>
<comment type="similarity">
    <text evidence="1">Belongs to the TRAFAC class TrmE-Era-EngA-EngB-Septin-like GTPase superfamily. AIG1/Toc34/Toc159-like paraseptin GTPase family. IAN subfamily.</text>
</comment>
<feature type="region of interest" description="Disordered" evidence="5">
    <location>
        <begin position="1"/>
        <end position="26"/>
    </location>
</feature>
<evidence type="ECO:0000259" key="7">
    <source>
        <dbReference type="PROSITE" id="PS51720"/>
    </source>
</evidence>